<dbReference type="Gene3D" id="3.40.50.150">
    <property type="entry name" value="Vaccinia Virus protein VP39"/>
    <property type="match status" value="1"/>
</dbReference>
<dbReference type="PANTHER" id="PTHR43464">
    <property type="entry name" value="METHYLTRANSFERASE"/>
    <property type="match status" value="1"/>
</dbReference>
<proteinExistence type="predicted"/>
<dbReference type="EMBL" id="BAABET010000012">
    <property type="protein sequence ID" value="GAA4334294.1"/>
    <property type="molecule type" value="Genomic_DNA"/>
</dbReference>
<name>A0ABP8H4W8_9ACTN</name>
<feature type="region of interest" description="Disordered" evidence="1">
    <location>
        <begin position="54"/>
        <end position="79"/>
    </location>
</feature>
<dbReference type="SUPFAM" id="SSF53335">
    <property type="entry name" value="S-adenosyl-L-methionine-dependent methyltransferases"/>
    <property type="match status" value="1"/>
</dbReference>
<dbReference type="InterPro" id="IPR029063">
    <property type="entry name" value="SAM-dependent_MTases_sf"/>
</dbReference>
<sequence>MNATVPKSVQISPHRLSQKRARRALRAVVGSLPVRIAISTPVCNVLLAAVADQQERSGPHGTALTRTGDDGRHGNWRAGAGRWTGMELKMREGYEGTGPGAITPDGCAVELYSRLPIGEEPDIIAAAVPRGAHILELGSGVGRMTHALLERGFTVTAVDESPEMLERVRGARTICGPIEELDLGEKFDVVLLASFLVHAGDAEIRRGLLRTCVRHLAEGGSVLIQREGEDYHTNVPRERVDPSGFTLRIVSAEPVGDGVNSVRAEYEFPDAVWTHTFRARPLTKEQFEEALRETGLRVDEYLTDDGIWVRAVQAA</sequence>
<gene>
    <name evidence="3" type="ORF">GCM10023086_66080</name>
</gene>
<dbReference type="InterPro" id="IPR013216">
    <property type="entry name" value="Methyltransf_11"/>
</dbReference>
<dbReference type="Pfam" id="PF08241">
    <property type="entry name" value="Methyltransf_11"/>
    <property type="match status" value="1"/>
</dbReference>
<feature type="domain" description="Methyltransferase type 11" evidence="2">
    <location>
        <begin position="135"/>
        <end position="224"/>
    </location>
</feature>
<accession>A0ABP8H4W8</accession>
<dbReference type="Proteomes" id="UP001501115">
    <property type="component" value="Unassembled WGS sequence"/>
</dbReference>
<dbReference type="CDD" id="cd02440">
    <property type="entry name" value="AdoMet_MTases"/>
    <property type="match status" value="1"/>
</dbReference>
<evidence type="ECO:0000313" key="3">
    <source>
        <dbReference type="EMBL" id="GAA4334294.1"/>
    </source>
</evidence>
<reference evidence="4" key="1">
    <citation type="journal article" date="2019" name="Int. J. Syst. Evol. Microbiol.">
        <title>The Global Catalogue of Microorganisms (GCM) 10K type strain sequencing project: providing services to taxonomists for standard genome sequencing and annotation.</title>
        <authorList>
            <consortium name="The Broad Institute Genomics Platform"/>
            <consortium name="The Broad Institute Genome Sequencing Center for Infectious Disease"/>
            <person name="Wu L."/>
            <person name="Ma J."/>
        </authorList>
    </citation>
    <scope>NUCLEOTIDE SEQUENCE [LARGE SCALE GENOMIC DNA]</scope>
    <source>
        <strain evidence="4">JCM 31290</strain>
    </source>
</reference>
<organism evidence="3 4">
    <name type="scientific">Streptomyces venetus</name>
    <dbReference type="NCBI Taxonomy" id="1701086"/>
    <lineage>
        <taxon>Bacteria</taxon>
        <taxon>Bacillati</taxon>
        <taxon>Actinomycetota</taxon>
        <taxon>Actinomycetes</taxon>
        <taxon>Kitasatosporales</taxon>
        <taxon>Streptomycetaceae</taxon>
        <taxon>Streptomyces</taxon>
    </lineage>
</organism>
<evidence type="ECO:0000256" key="1">
    <source>
        <dbReference type="SAM" id="MobiDB-lite"/>
    </source>
</evidence>
<protein>
    <recommendedName>
        <fullName evidence="2">Methyltransferase type 11 domain-containing protein</fullName>
    </recommendedName>
</protein>
<comment type="caution">
    <text evidence="3">The sequence shown here is derived from an EMBL/GenBank/DDBJ whole genome shotgun (WGS) entry which is preliminary data.</text>
</comment>
<evidence type="ECO:0000259" key="2">
    <source>
        <dbReference type="Pfam" id="PF08241"/>
    </source>
</evidence>
<evidence type="ECO:0000313" key="4">
    <source>
        <dbReference type="Proteomes" id="UP001501115"/>
    </source>
</evidence>
<dbReference type="PANTHER" id="PTHR43464:SF90">
    <property type="entry name" value="METHYLTRANSFERASE TYPE 11"/>
    <property type="match status" value="1"/>
</dbReference>
<keyword evidence="4" id="KW-1185">Reference proteome</keyword>